<evidence type="ECO:0000313" key="4">
    <source>
        <dbReference type="Proteomes" id="UP000694521"/>
    </source>
</evidence>
<dbReference type="InterPro" id="IPR025934">
    <property type="entry name" value="NudC_N_dom"/>
</dbReference>
<keyword evidence="4" id="KW-1185">Reference proteome</keyword>
<feature type="compositionally biased region" description="Basic and acidic residues" evidence="1">
    <location>
        <begin position="252"/>
        <end position="265"/>
    </location>
</feature>
<organism evidence="3 4">
    <name type="scientific">Anser cygnoides</name>
    <name type="common">Swan goose</name>
    <dbReference type="NCBI Taxonomy" id="8845"/>
    <lineage>
        <taxon>Eukaryota</taxon>
        <taxon>Metazoa</taxon>
        <taxon>Chordata</taxon>
        <taxon>Craniata</taxon>
        <taxon>Vertebrata</taxon>
        <taxon>Euteleostomi</taxon>
        <taxon>Archelosauria</taxon>
        <taxon>Archosauria</taxon>
        <taxon>Dinosauria</taxon>
        <taxon>Saurischia</taxon>
        <taxon>Theropoda</taxon>
        <taxon>Coelurosauria</taxon>
        <taxon>Aves</taxon>
        <taxon>Neognathae</taxon>
        <taxon>Galloanserae</taxon>
        <taxon>Anseriformes</taxon>
        <taxon>Anatidae</taxon>
        <taxon>Anserinae</taxon>
        <taxon>Anser</taxon>
    </lineage>
</organism>
<feature type="region of interest" description="Disordered" evidence="1">
    <location>
        <begin position="75"/>
        <end position="343"/>
    </location>
</feature>
<evidence type="ECO:0000256" key="1">
    <source>
        <dbReference type="SAM" id="MobiDB-lite"/>
    </source>
</evidence>
<dbReference type="Pfam" id="PF14050">
    <property type="entry name" value="Nudc_N"/>
    <property type="match status" value="1"/>
</dbReference>
<proteinExistence type="predicted"/>
<dbReference type="AlphaFoldDB" id="A0A8B9EQC5"/>
<reference evidence="3" key="2">
    <citation type="submission" date="2025-09" db="UniProtKB">
        <authorList>
            <consortium name="Ensembl"/>
        </authorList>
    </citation>
    <scope>IDENTIFICATION</scope>
</reference>
<feature type="compositionally biased region" description="Basic and acidic residues" evidence="1">
    <location>
        <begin position="167"/>
        <end position="180"/>
    </location>
</feature>
<dbReference type="Ensembl" id="ENSACDT00005030446.1">
    <property type="protein sequence ID" value="ENSACDP00005025525.1"/>
    <property type="gene ID" value="ENSACDG00005018466.1"/>
</dbReference>
<evidence type="ECO:0000259" key="2">
    <source>
        <dbReference type="Pfam" id="PF14050"/>
    </source>
</evidence>
<feature type="domain" description="NudC N-terminal" evidence="2">
    <location>
        <begin position="8"/>
        <end position="66"/>
    </location>
</feature>
<sequence>MEALTELYDQALLGILQHVGGVDEFLRVLFGFLYRKTDFYRLLLRPGDRLGFPPGAAQAMALQAFQVFERMARQDDERRHRELEAKLRKKEEEEEAAERETGAVPDEPRQLQRGRARELRLVPRLQRPGDQSAGAQAHRKGQTGVCGYQQRRDSRSGAGGQQPARPHGREAHAQDQHGEFPLEPGAGEVRFDQPEQRGRVLVERHPGGRGADRHRQDQQGALHGHGGRGGARRARPPHLRLPPEAAGQAAEPRAEGARDAEEGLGHRGLPLPRPEVRPLHVQHLPRRRAVLTPAKSGRATRRRERSNPPETRRGTRGLAPGAPKPLANGRAAHPHPSAPGHRHRPGSAFPCACGKCSFTPRHHGNPSGWDPSPRLASRWRRLCCFSGIDGARWVT</sequence>
<protein>
    <recommendedName>
        <fullName evidence="2">NudC N-terminal domain-containing protein</fullName>
    </recommendedName>
</protein>
<dbReference type="Proteomes" id="UP000694521">
    <property type="component" value="Unplaced"/>
</dbReference>
<feature type="compositionally biased region" description="Basic and acidic residues" evidence="1">
    <location>
        <begin position="189"/>
        <end position="217"/>
    </location>
</feature>
<evidence type="ECO:0000313" key="3">
    <source>
        <dbReference type="Ensembl" id="ENSACDP00005025525.1"/>
    </source>
</evidence>
<accession>A0A8B9EQC5</accession>
<feature type="compositionally biased region" description="Basic and acidic residues" evidence="1">
    <location>
        <begin position="75"/>
        <end position="91"/>
    </location>
</feature>
<name>A0A8B9EQC5_ANSCY</name>
<reference evidence="3" key="1">
    <citation type="submission" date="2025-08" db="UniProtKB">
        <authorList>
            <consortium name="Ensembl"/>
        </authorList>
    </citation>
    <scope>IDENTIFICATION</scope>
</reference>
<feature type="compositionally biased region" description="Basic and acidic residues" evidence="1">
    <location>
        <begin position="98"/>
        <end position="121"/>
    </location>
</feature>